<dbReference type="Proteomes" id="UP000298180">
    <property type="component" value="Unassembled WGS sequence"/>
</dbReference>
<dbReference type="OrthoDB" id="1492465at2"/>
<dbReference type="Pfam" id="PF13577">
    <property type="entry name" value="SnoaL_4"/>
    <property type="match status" value="1"/>
</dbReference>
<gene>
    <name evidence="2" type="ORF">EZ313_16745</name>
</gene>
<evidence type="ECO:0000313" key="2">
    <source>
        <dbReference type="EMBL" id="TFZ02882.1"/>
    </source>
</evidence>
<reference evidence="2 3" key="1">
    <citation type="submission" date="2019-03" db="EMBL/GenBank/DDBJ databases">
        <title>Ramlibacter henchirensis DSM 14656, whole genome shotgun sequence.</title>
        <authorList>
            <person name="Zhang X."/>
            <person name="Feng G."/>
            <person name="Zhu H."/>
        </authorList>
    </citation>
    <scope>NUCLEOTIDE SEQUENCE [LARGE SCALE GENOMIC DNA]</scope>
    <source>
        <strain evidence="2 3">DSM 14656</strain>
    </source>
</reference>
<organism evidence="2 3">
    <name type="scientific">Ramlibacter henchirensis</name>
    <dbReference type="NCBI Taxonomy" id="204072"/>
    <lineage>
        <taxon>Bacteria</taxon>
        <taxon>Pseudomonadati</taxon>
        <taxon>Pseudomonadota</taxon>
        <taxon>Betaproteobacteria</taxon>
        <taxon>Burkholderiales</taxon>
        <taxon>Comamonadaceae</taxon>
        <taxon>Ramlibacter</taxon>
    </lineage>
</organism>
<accession>A0A4Z0BVZ2</accession>
<feature type="domain" description="SnoaL-like" evidence="1">
    <location>
        <begin position="20"/>
        <end position="138"/>
    </location>
</feature>
<dbReference type="CDD" id="cd00531">
    <property type="entry name" value="NTF2_like"/>
    <property type="match status" value="1"/>
</dbReference>
<evidence type="ECO:0000313" key="3">
    <source>
        <dbReference type="Proteomes" id="UP000298180"/>
    </source>
</evidence>
<dbReference type="EMBL" id="SMLM01000002">
    <property type="protein sequence ID" value="TFZ02882.1"/>
    <property type="molecule type" value="Genomic_DNA"/>
</dbReference>
<evidence type="ECO:0000259" key="1">
    <source>
        <dbReference type="Pfam" id="PF13577"/>
    </source>
</evidence>
<sequence length="154" mass="17485">MEFKQMNGLPTELQEQVQWLVDREAIRELVSAYTRCVDERDFAGWQDLFAEDGVFIAPKGRVPKKDMADAVADILKDYPLTCHMLGQHSIEIDGDVGKGRCYFAAFHGLDTGDLMRHADIGGWYLHTYKRTAGGWKFLKVGARIMWASGEKFLP</sequence>
<dbReference type="Gene3D" id="3.10.450.50">
    <property type="match status" value="1"/>
</dbReference>
<dbReference type="RefSeq" id="WP_135264406.1">
    <property type="nucleotide sequence ID" value="NZ_SMLM01000002.1"/>
</dbReference>
<proteinExistence type="predicted"/>
<dbReference type="InterPro" id="IPR032710">
    <property type="entry name" value="NTF2-like_dom_sf"/>
</dbReference>
<dbReference type="SUPFAM" id="SSF54427">
    <property type="entry name" value="NTF2-like"/>
    <property type="match status" value="1"/>
</dbReference>
<name>A0A4Z0BVZ2_9BURK</name>
<dbReference type="InterPro" id="IPR037401">
    <property type="entry name" value="SnoaL-like"/>
</dbReference>
<keyword evidence="3" id="KW-1185">Reference proteome</keyword>
<protein>
    <submittedName>
        <fullName evidence="2">Nuclear transport factor 2 family protein</fullName>
    </submittedName>
</protein>
<dbReference type="AlphaFoldDB" id="A0A4Z0BVZ2"/>
<comment type="caution">
    <text evidence="2">The sequence shown here is derived from an EMBL/GenBank/DDBJ whole genome shotgun (WGS) entry which is preliminary data.</text>
</comment>